<evidence type="ECO:0000256" key="1">
    <source>
        <dbReference type="SAM" id="Phobius"/>
    </source>
</evidence>
<dbReference type="Proteomes" id="UP000588098">
    <property type="component" value="Unassembled WGS sequence"/>
</dbReference>
<organism evidence="2 3">
    <name type="scientific">Streptomyces zagrosensis</name>
    <dbReference type="NCBI Taxonomy" id="1042984"/>
    <lineage>
        <taxon>Bacteria</taxon>
        <taxon>Bacillati</taxon>
        <taxon>Actinomycetota</taxon>
        <taxon>Actinomycetes</taxon>
        <taxon>Kitasatosporales</taxon>
        <taxon>Streptomycetaceae</taxon>
        <taxon>Streptomyces</taxon>
    </lineage>
</organism>
<dbReference type="AlphaFoldDB" id="A0A7W9QGY0"/>
<keyword evidence="1" id="KW-1133">Transmembrane helix</keyword>
<dbReference type="InterPro" id="IPR001646">
    <property type="entry name" value="5peptide_repeat"/>
</dbReference>
<name>A0A7W9QGY0_9ACTN</name>
<comment type="caution">
    <text evidence="2">The sequence shown here is derived from an EMBL/GenBank/DDBJ whole genome shotgun (WGS) entry which is preliminary data.</text>
</comment>
<dbReference type="Pfam" id="PF13576">
    <property type="entry name" value="Pentapeptide_3"/>
    <property type="match status" value="2"/>
</dbReference>
<sequence length="596" mass="64095">MTTAAPAPPSSTPPIWPHCRHGATAADPVGCRGIRVGVHTGCLAHLADTDRDAYLNGLTPGADIDHRGTPITEDLLDRLLTALHDPTTRRPHIGTAWFDGATFIGTAWFAGAAFTGDAQFGGVTFTGEAWFGGAAFSGDAGFARAAFTGDAWFGGAAFSGDAGFARAAFTGTAWFDEVTFAGAAQFGGATFTGTARFAWVTFTGDAQFGGVTFTKDARFDGARFETASRLGPLVCGAKVVLDRVVFDQPVTVEMAAREVSCVRTRWASTATLHLRYAEVDLRDAVLEYPVVVAARPDPFPSLSLYSYDPLSEVELSGREPGVRLTSVGGVDAAHLALYTIDLSGCRFAGAIHLDQLRVDGWCTFATAPADRGRRFPWRWSRRNTLAEEHHWRVRTARHATPGWTAPPQGAPELPPAAVAALYRQVRKSLEDGKNEPDAADFYYGECEMRRHDTTRPQGERVLLTAYWALSGYGLRATRALAWLGVAMAVTIAVMVLWGLPADDPKPTTTGRQVTIGHKIVLTTDTPNSVNPTGPPAERVTTERLEKGLRVVINSVIFRSSGQDLTTTGTYTEMASRLAEPVLLGLAVLAIRSRVKR</sequence>
<dbReference type="EMBL" id="JACHJL010000033">
    <property type="protein sequence ID" value="MBB5940058.1"/>
    <property type="molecule type" value="Genomic_DNA"/>
</dbReference>
<reference evidence="2 3" key="1">
    <citation type="submission" date="2020-08" db="EMBL/GenBank/DDBJ databases">
        <title>Genomic Encyclopedia of Type Strains, Phase III (KMG-III): the genomes of soil and plant-associated and newly described type strains.</title>
        <authorList>
            <person name="Whitman W."/>
        </authorList>
    </citation>
    <scope>NUCLEOTIDE SEQUENCE [LARGE SCALE GENOMIC DNA]</scope>
    <source>
        <strain evidence="2 3">CECT 8305</strain>
    </source>
</reference>
<evidence type="ECO:0000313" key="2">
    <source>
        <dbReference type="EMBL" id="MBB5940058.1"/>
    </source>
</evidence>
<protein>
    <submittedName>
        <fullName evidence="2">Uncharacterized protein YjbI with pentapeptide repeats</fullName>
    </submittedName>
</protein>
<keyword evidence="1" id="KW-0812">Transmembrane</keyword>
<feature type="transmembrane region" description="Helical" evidence="1">
    <location>
        <begin position="479"/>
        <end position="499"/>
    </location>
</feature>
<evidence type="ECO:0000313" key="3">
    <source>
        <dbReference type="Proteomes" id="UP000588098"/>
    </source>
</evidence>
<keyword evidence="3" id="KW-1185">Reference proteome</keyword>
<dbReference type="RefSeq" id="WP_184579894.1">
    <property type="nucleotide sequence ID" value="NZ_JACHJL010000033.1"/>
</dbReference>
<keyword evidence="1" id="KW-0472">Membrane</keyword>
<proteinExistence type="predicted"/>
<gene>
    <name evidence="2" type="ORF">FHS42_007156</name>
</gene>
<accession>A0A7W9QGY0</accession>